<keyword evidence="4" id="KW-1003">Cell membrane</keyword>
<evidence type="ECO:0000256" key="7">
    <source>
        <dbReference type="ARBA" id="ARBA00022927"/>
    </source>
</evidence>
<keyword evidence="7" id="KW-0653">Protein transport</keyword>
<evidence type="ECO:0000313" key="11">
    <source>
        <dbReference type="EMBL" id="MBM7037642.1"/>
    </source>
</evidence>
<dbReference type="Pfam" id="PF11356">
    <property type="entry name" value="T2SSC"/>
    <property type="match status" value="1"/>
</dbReference>
<sequence>MQTTLGAHSMQRLLTSISSRQVTLSRWVFVLLLVVIAWQLGKAVTTLVEPAQPIPAWTPAVTQSTNNLSDNQSSIANIVDANLFGQYQREVVAEKQEVKDAPKTRLNLILVGVVSSSDPAKSLAVVSNSGAQETVGVDEMITGTRAKVVSVLPDRIIIENAGRDETLMLEGIDYRQASAASTPAQPSRAQSNVISNNADVADLGDLDAIKQAILENPQQFLKYIRLSQVNRDGELFGYRVRPGRERALFDSVGLQDGDLAVELNGIDLTDKSAMGSIMQSFNEMTEVNLTVERDSQRYDIYIQF</sequence>
<evidence type="ECO:0000256" key="9">
    <source>
        <dbReference type="ARBA" id="ARBA00023136"/>
    </source>
</evidence>
<feature type="domain" description="Type II secretion system protein GspC N-terminal" evidence="10">
    <location>
        <begin position="30"/>
        <end position="169"/>
    </location>
</feature>
<dbReference type="InterPro" id="IPR036034">
    <property type="entry name" value="PDZ_sf"/>
</dbReference>
<organism evidence="11 12">
    <name type="scientific">Vibrio ulleungensis</name>
    <dbReference type="NCBI Taxonomy" id="2807619"/>
    <lineage>
        <taxon>Bacteria</taxon>
        <taxon>Pseudomonadati</taxon>
        <taxon>Pseudomonadota</taxon>
        <taxon>Gammaproteobacteria</taxon>
        <taxon>Vibrionales</taxon>
        <taxon>Vibrionaceae</taxon>
        <taxon>Vibrio</taxon>
    </lineage>
</organism>
<reference evidence="11 12" key="1">
    <citation type="submission" date="2021-02" db="EMBL/GenBank/DDBJ databases">
        <authorList>
            <person name="Park J.-S."/>
        </authorList>
    </citation>
    <scope>NUCLEOTIDE SEQUENCE [LARGE SCALE GENOMIC DNA]</scope>
    <source>
        <strain evidence="11 12">188UL20-2</strain>
    </source>
</reference>
<keyword evidence="6" id="KW-0812">Transmembrane</keyword>
<evidence type="ECO:0000259" key="10">
    <source>
        <dbReference type="Pfam" id="PF11356"/>
    </source>
</evidence>
<keyword evidence="3" id="KW-0813">Transport</keyword>
<comment type="similarity">
    <text evidence="2">Belongs to the GSP C family.</text>
</comment>
<accession>A0ABS2HM39</accession>
<comment type="caution">
    <text evidence="11">The sequence shown here is derived from an EMBL/GenBank/DDBJ whole genome shotgun (WGS) entry which is preliminary data.</text>
</comment>
<dbReference type="NCBIfam" id="TIGR01713">
    <property type="entry name" value="typeII_sec_gspC"/>
    <property type="match status" value="1"/>
</dbReference>
<dbReference type="EMBL" id="JAFEUM010000006">
    <property type="protein sequence ID" value="MBM7037642.1"/>
    <property type="molecule type" value="Genomic_DNA"/>
</dbReference>
<evidence type="ECO:0000256" key="4">
    <source>
        <dbReference type="ARBA" id="ARBA00022475"/>
    </source>
</evidence>
<keyword evidence="9" id="KW-0472">Membrane</keyword>
<dbReference type="InterPro" id="IPR001639">
    <property type="entry name" value="T2SS_protein-GspC"/>
</dbReference>
<name>A0ABS2HM39_9VIBR</name>
<evidence type="ECO:0000256" key="5">
    <source>
        <dbReference type="ARBA" id="ARBA00022519"/>
    </source>
</evidence>
<evidence type="ECO:0000256" key="6">
    <source>
        <dbReference type="ARBA" id="ARBA00022692"/>
    </source>
</evidence>
<dbReference type="Gene3D" id="2.30.30.830">
    <property type="match status" value="1"/>
</dbReference>
<dbReference type="Gene3D" id="2.30.42.10">
    <property type="match status" value="1"/>
</dbReference>
<evidence type="ECO:0000256" key="3">
    <source>
        <dbReference type="ARBA" id="ARBA00022448"/>
    </source>
</evidence>
<keyword evidence="5" id="KW-0997">Cell inner membrane</keyword>
<evidence type="ECO:0000256" key="2">
    <source>
        <dbReference type="ARBA" id="ARBA00007986"/>
    </source>
</evidence>
<dbReference type="SUPFAM" id="SSF50156">
    <property type="entry name" value="PDZ domain-like"/>
    <property type="match status" value="1"/>
</dbReference>
<keyword evidence="12" id="KW-1185">Reference proteome</keyword>
<protein>
    <submittedName>
        <fullName evidence="11">Type II secretion system protein GspC</fullName>
    </submittedName>
</protein>
<dbReference type="Proteomes" id="UP000809621">
    <property type="component" value="Unassembled WGS sequence"/>
</dbReference>
<evidence type="ECO:0000256" key="8">
    <source>
        <dbReference type="ARBA" id="ARBA00022989"/>
    </source>
</evidence>
<evidence type="ECO:0000313" key="12">
    <source>
        <dbReference type="Proteomes" id="UP000809621"/>
    </source>
</evidence>
<dbReference type="RefSeq" id="WP_205159158.1">
    <property type="nucleotide sequence ID" value="NZ_JAFEUM010000006.1"/>
</dbReference>
<evidence type="ECO:0000256" key="1">
    <source>
        <dbReference type="ARBA" id="ARBA00004533"/>
    </source>
</evidence>
<proteinExistence type="inferred from homology"/>
<dbReference type="InterPro" id="IPR024961">
    <property type="entry name" value="T2SS_GspC_N"/>
</dbReference>
<comment type="subcellular location">
    <subcellularLocation>
        <location evidence="1">Cell inner membrane</location>
    </subcellularLocation>
</comment>
<keyword evidence="8" id="KW-1133">Transmembrane helix</keyword>
<gene>
    <name evidence="11" type="primary">gspC</name>
    <name evidence="11" type="ORF">JQC93_14620</name>
</gene>
<dbReference type="PROSITE" id="PS01141">
    <property type="entry name" value="T2SP_C"/>
    <property type="match status" value="1"/>
</dbReference>